<evidence type="ECO:0000256" key="4">
    <source>
        <dbReference type="ARBA" id="ARBA00022989"/>
    </source>
</evidence>
<keyword evidence="5 7" id="KW-0472">Membrane</keyword>
<dbReference type="PANTHER" id="PTHR11403">
    <property type="entry name" value="CYTOCHROME C OXIDASE SUBUNIT III"/>
    <property type="match status" value="1"/>
</dbReference>
<protein>
    <submittedName>
        <fullName evidence="9">Cytochrome-c oxidase</fullName>
    </submittedName>
</protein>
<dbReference type="InterPro" id="IPR013833">
    <property type="entry name" value="Cyt_c_oxidase_su3_a-hlx"/>
</dbReference>
<proteinExistence type="inferred from homology"/>
<dbReference type="InterPro" id="IPR000298">
    <property type="entry name" value="Cyt_c_oxidase-like_su3"/>
</dbReference>
<evidence type="ECO:0000256" key="1">
    <source>
        <dbReference type="ARBA" id="ARBA00004141"/>
    </source>
</evidence>
<feature type="transmembrane region" description="Helical" evidence="7">
    <location>
        <begin position="158"/>
        <end position="182"/>
    </location>
</feature>
<dbReference type="CDD" id="cd02865">
    <property type="entry name" value="Heme_Cu_Oxidase_III_2"/>
    <property type="match status" value="1"/>
</dbReference>
<evidence type="ECO:0000256" key="7">
    <source>
        <dbReference type="SAM" id="Phobius"/>
    </source>
</evidence>
<dbReference type="EMBL" id="LBIA02000001">
    <property type="protein sequence ID" value="TKT73626.1"/>
    <property type="molecule type" value="Genomic_DNA"/>
</dbReference>
<evidence type="ECO:0000256" key="5">
    <source>
        <dbReference type="ARBA" id="ARBA00023136"/>
    </source>
</evidence>
<dbReference type="PANTHER" id="PTHR11403:SF10">
    <property type="entry name" value="CYTOCHROME C OXIDASE"/>
    <property type="match status" value="1"/>
</dbReference>
<keyword evidence="4 7" id="KW-1133">Transmembrane helix</keyword>
<sequence>MTAIILFMAGLAAIAGWWLSQQRLAAKPWLEEGAIGDFPGGGASLLPPAKIGLGVFLAVVGSLFALFISAYSMRMELTDWRSLPMPKLLWFNTGVLIVSSAALQWAQVAVRRDDSDNVLIGLLAGGVSSVVFVIGQLLAWQQLNAAGYLLAANPANAFFYLITAVHGLHVLGGLAVLGRTTAKAWRGVEVSRLRLSVELCTMYWHFLLLVWLILLALLTGWADDFAAICRQLLT</sequence>
<dbReference type="InterPro" id="IPR024791">
    <property type="entry name" value="Cyt_c/ubiquinol_Oxase_su3"/>
</dbReference>
<dbReference type="Gene3D" id="1.20.120.80">
    <property type="entry name" value="Cytochrome c oxidase, subunit III, four-helix bundle"/>
    <property type="match status" value="1"/>
</dbReference>
<dbReference type="SUPFAM" id="SSF81452">
    <property type="entry name" value="Cytochrome c oxidase subunit III-like"/>
    <property type="match status" value="1"/>
</dbReference>
<feature type="transmembrane region" description="Helical" evidence="7">
    <location>
        <begin position="118"/>
        <end position="138"/>
    </location>
</feature>
<reference evidence="9" key="1">
    <citation type="submission" date="2019-04" db="EMBL/GenBank/DDBJ databases">
        <title>Whole genome sequencing of cave bacteria.</title>
        <authorList>
            <person name="Gan H.M."/>
            <person name="Barton H."/>
            <person name="Savka M.A."/>
        </authorList>
    </citation>
    <scope>NUCLEOTIDE SEQUENCE [LARGE SCALE GENOMIC DNA]</scope>
    <source>
        <strain evidence="9">LC387</strain>
    </source>
</reference>
<comment type="similarity">
    <text evidence="2 6">Belongs to the cytochrome c oxidase subunit 3 family.</text>
</comment>
<feature type="domain" description="Heme-copper oxidase subunit III family profile" evidence="8">
    <location>
        <begin position="1"/>
        <end position="223"/>
    </location>
</feature>
<dbReference type="STRING" id="211460.YH63_20335"/>
<comment type="subcellular location">
    <subcellularLocation>
        <location evidence="6">Cell membrane</location>
        <topology evidence="6">Multi-pass membrane protein</topology>
    </subcellularLocation>
    <subcellularLocation>
        <location evidence="1">Membrane</location>
        <topology evidence="1">Multi-pass membrane protein</topology>
    </subcellularLocation>
</comment>
<gene>
    <name evidence="9" type="ORF">YH63_020570</name>
</gene>
<dbReference type="GO" id="GO:0019646">
    <property type="term" value="P:aerobic electron transport chain"/>
    <property type="evidence" value="ECO:0007669"/>
    <property type="project" value="InterPro"/>
</dbReference>
<dbReference type="GO" id="GO:0004129">
    <property type="term" value="F:cytochrome-c oxidase activity"/>
    <property type="evidence" value="ECO:0007669"/>
    <property type="project" value="InterPro"/>
</dbReference>
<evidence type="ECO:0000256" key="2">
    <source>
        <dbReference type="ARBA" id="ARBA00010581"/>
    </source>
</evidence>
<accession>A0A4U6BSV3</accession>
<dbReference type="AlphaFoldDB" id="A0A4U6BSV3"/>
<dbReference type="PROSITE" id="PS50253">
    <property type="entry name" value="COX3"/>
    <property type="match status" value="1"/>
</dbReference>
<dbReference type="RefSeq" id="WP_046830138.1">
    <property type="nucleotide sequence ID" value="NZ_LBIA02000001.1"/>
</dbReference>
<dbReference type="GO" id="GO:0005886">
    <property type="term" value="C:plasma membrane"/>
    <property type="evidence" value="ECO:0007669"/>
    <property type="project" value="UniProtKB-SubCell"/>
</dbReference>
<comment type="caution">
    <text evidence="9">The sequence shown here is derived from an EMBL/GenBank/DDBJ whole genome shotgun (WGS) entry which is preliminary data.</text>
</comment>
<dbReference type="Pfam" id="PF00510">
    <property type="entry name" value="COX3"/>
    <property type="match status" value="1"/>
</dbReference>
<dbReference type="InterPro" id="IPR035973">
    <property type="entry name" value="Cyt_c_oxidase_su3-like_sf"/>
</dbReference>
<evidence type="ECO:0000256" key="6">
    <source>
        <dbReference type="RuleBase" id="RU003376"/>
    </source>
</evidence>
<dbReference type="OrthoDB" id="9808200at2"/>
<feature type="transmembrane region" description="Helical" evidence="7">
    <location>
        <begin position="202"/>
        <end position="222"/>
    </location>
</feature>
<evidence type="ECO:0000259" key="8">
    <source>
        <dbReference type="PROSITE" id="PS50253"/>
    </source>
</evidence>
<name>A0A4U6BSV3_9BRAD</name>
<evidence type="ECO:0000256" key="3">
    <source>
        <dbReference type="ARBA" id="ARBA00022692"/>
    </source>
</evidence>
<evidence type="ECO:0000313" key="10">
    <source>
        <dbReference type="Proteomes" id="UP000034832"/>
    </source>
</evidence>
<organism evidence="9 10">
    <name type="scientific">Afipia massiliensis</name>
    <dbReference type="NCBI Taxonomy" id="211460"/>
    <lineage>
        <taxon>Bacteria</taxon>
        <taxon>Pseudomonadati</taxon>
        <taxon>Pseudomonadota</taxon>
        <taxon>Alphaproteobacteria</taxon>
        <taxon>Hyphomicrobiales</taxon>
        <taxon>Nitrobacteraceae</taxon>
        <taxon>Afipia</taxon>
    </lineage>
</organism>
<evidence type="ECO:0000313" key="9">
    <source>
        <dbReference type="EMBL" id="TKT73626.1"/>
    </source>
</evidence>
<keyword evidence="10" id="KW-1185">Reference proteome</keyword>
<keyword evidence="3 6" id="KW-0812">Transmembrane</keyword>
<dbReference type="Proteomes" id="UP000034832">
    <property type="component" value="Unassembled WGS sequence"/>
</dbReference>
<feature type="transmembrane region" description="Helical" evidence="7">
    <location>
        <begin position="49"/>
        <end position="68"/>
    </location>
</feature>
<feature type="transmembrane region" description="Helical" evidence="7">
    <location>
        <begin position="88"/>
        <end position="106"/>
    </location>
</feature>